<dbReference type="Proteomes" id="UP000265431">
    <property type="component" value="Unassembled WGS sequence"/>
</dbReference>
<reference evidence="2 3" key="1">
    <citation type="submission" date="2018-08" db="EMBL/GenBank/DDBJ databases">
        <title>Henriciella mobilis sp. nov., isolated from seawater.</title>
        <authorList>
            <person name="Cheng H."/>
            <person name="Wu Y.-H."/>
            <person name="Xu X.-W."/>
            <person name="Guo L.-L."/>
        </authorList>
    </citation>
    <scope>NUCLEOTIDE SEQUENCE [LARGE SCALE GENOMIC DNA]</scope>
    <source>
        <strain evidence="2 3">CCUG66934</strain>
    </source>
</reference>
<dbReference type="RefSeq" id="WP_119379197.1">
    <property type="nucleotide sequence ID" value="NZ_QWGB01000005.1"/>
</dbReference>
<dbReference type="Pfam" id="PF03091">
    <property type="entry name" value="CutA1"/>
    <property type="match status" value="1"/>
</dbReference>
<dbReference type="AlphaFoldDB" id="A0A399QYQ1"/>
<dbReference type="GO" id="GO:0010038">
    <property type="term" value="P:response to metal ion"/>
    <property type="evidence" value="ECO:0007669"/>
    <property type="project" value="InterPro"/>
</dbReference>
<comment type="similarity">
    <text evidence="1">Belongs to the CutA family.</text>
</comment>
<dbReference type="Gene3D" id="3.30.70.120">
    <property type="match status" value="1"/>
</dbReference>
<dbReference type="InterPro" id="IPR004323">
    <property type="entry name" value="Ion_tolerance_CutA"/>
</dbReference>
<proteinExistence type="inferred from homology"/>
<dbReference type="EMBL" id="QWGB01000005">
    <property type="protein sequence ID" value="RIJ24008.1"/>
    <property type="molecule type" value="Genomic_DNA"/>
</dbReference>
<protein>
    <submittedName>
        <fullName evidence="2">Divalent-cation tolerance protein CutA</fullName>
    </submittedName>
</protein>
<sequence>MTKALLIRITCPSQDIAQKIADAAVEKRLAACGNIEGPVSSTYLWKGVVEQAFEHILWLKSVESCWEALETLVTSLHPYDIPAMVAWPCTHALGEYAAWLEENTEAPSR</sequence>
<evidence type="ECO:0000313" key="2">
    <source>
        <dbReference type="EMBL" id="RIJ24008.1"/>
    </source>
</evidence>
<organism evidence="2 3">
    <name type="scientific">Henriciella barbarensis</name>
    <dbReference type="NCBI Taxonomy" id="86342"/>
    <lineage>
        <taxon>Bacteria</taxon>
        <taxon>Pseudomonadati</taxon>
        <taxon>Pseudomonadota</taxon>
        <taxon>Alphaproteobacteria</taxon>
        <taxon>Hyphomonadales</taxon>
        <taxon>Hyphomonadaceae</taxon>
        <taxon>Henriciella</taxon>
    </lineage>
</organism>
<dbReference type="PANTHER" id="PTHR23419:SF8">
    <property type="entry name" value="FI09726P"/>
    <property type="match status" value="1"/>
</dbReference>
<accession>A0A399QYQ1</accession>
<dbReference type="InterPro" id="IPR011322">
    <property type="entry name" value="N-reg_PII-like_a/b"/>
</dbReference>
<dbReference type="GO" id="GO:0005507">
    <property type="term" value="F:copper ion binding"/>
    <property type="evidence" value="ECO:0007669"/>
    <property type="project" value="TreeGrafter"/>
</dbReference>
<dbReference type="SUPFAM" id="SSF54913">
    <property type="entry name" value="GlnB-like"/>
    <property type="match status" value="1"/>
</dbReference>
<comment type="caution">
    <text evidence="2">The sequence shown here is derived from an EMBL/GenBank/DDBJ whole genome shotgun (WGS) entry which is preliminary data.</text>
</comment>
<keyword evidence="3" id="KW-1185">Reference proteome</keyword>
<evidence type="ECO:0000256" key="1">
    <source>
        <dbReference type="ARBA" id="ARBA00010169"/>
    </source>
</evidence>
<name>A0A399QYQ1_9PROT</name>
<dbReference type="PANTHER" id="PTHR23419">
    <property type="entry name" value="DIVALENT CATION TOLERANCE CUTA-RELATED"/>
    <property type="match status" value="1"/>
</dbReference>
<dbReference type="InterPro" id="IPR015867">
    <property type="entry name" value="N-reg_PII/ATP_PRibTrfase_C"/>
</dbReference>
<gene>
    <name evidence="2" type="ORF">D1224_07115</name>
</gene>
<evidence type="ECO:0000313" key="3">
    <source>
        <dbReference type="Proteomes" id="UP000265431"/>
    </source>
</evidence>
<dbReference type="OrthoDB" id="37622at2"/>